<name>A0A4Y7JKD3_PAPSO</name>
<proteinExistence type="predicted"/>
<dbReference type="AlphaFoldDB" id="A0A4Y7JKD3"/>
<accession>A0A4Y7JKD3</accession>
<protein>
    <submittedName>
        <fullName evidence="2">Uncharacterized protein</fullName>
    </submittedName>
</protein>
<dbReference type="Proteomes" id="UP000316621">
    <property type="component" value="Chromosome 5"/>
</dbReference>
<dbReference type="Gramene" id="RZC60500">
    <property type="protein sequence ID" value="RZC60500"/>
    <property type="gene ID" value="C5167_022261"/>
</dbReference>
<organism evidence="2 3">
    <name type="scientific">Papaver somniferum</name>
    <name type="common">Opium poppy</name>
    <dbReference type="NCBI Taxonomy" id="3469"/>
    <lineage>
        <taxon>Eukaryota</taxon>
        <taxon>Viridiplantae</taxon>
        <taxon>Streptophyta</taxon>
        <taxon>Embryophyta</taxon>
        <taxon>Tracheophyta</taxon>
        <taxon>Spermatophyta</taxon>
        <taxon>Magnoliopsida</taxon>
        <taxon>Ranunculales</taxon>
        <taxon>Papaveraceae</taxon>
        <taxon>Papaveroideae</taxon>
        <taxon>Papaver</taxon>
    </lineage>
</organism>
<evidence type="ECO:0000313" key="2">
    <source>
        <dbReference type="EMBL" id="RZC60500.1"/>
    </source>
</evidence>
<sequence length="82" mass="8663">MTVVLCCELMCKPCSFRSKIKSYGSVSGTTSGLTSSADGKKGGVVRQGTPYPKGGKTPASGGKSNKSLKSSFIRFLYKGIRY</sequence>
<dbReference type="EMBL" id="CM010719">
    <property type="protein sequence ID" value="RZC60500.1"/>
    <property type="molecule type" value="Genomic_DNA"/>
</dbReference>
<feature type="region of interest" description="Disordered" evidence="1">
    <location>
        <begin position="23"/>
        <end position="66"/>
    </location>
</feature>
<reference evidence="2 3" key="1">
    <citation type="journal article" date="2018" name="Science">
        <title>The opium poppy genome and morphinan production.</title>
        <authorList>
            <person name="Guo L."/>
            <person name="Winzer T."/>
            <person name="Yang X."/>
            <person name="Li Y."/>
            <person name="Ning Z."/>
            <person name="He Z."/>
            <person name="Teodor R."/>
            <person name="Lu Y."/>
            <person name="Bowser T.A."/>
            <person name="Graham I.A."/>
            <person name="Ye K."/>
        </authorList>
    </citation>
    <scope>NUCLEOTIDE SEQUENCE [LARGE SCALE GENOMIC DNA]</scope>
    <source>
        <strain evidence="3">cv. HN1</strain>
        <tissue evidence="2">Leaves</tissue>
    </source>
</reference>
<feature type="compositionally biased region" description="Low complexity" evidence="1">
    <location>
        <begin position="23"/>
        <end position="36"/>
    </location>
</feature>
<evidence type="ECO:0000313" key="3">
    <source>
        <dbReference type="Proteomes" id="UP000316621"/>
    </source>
</evidence>
<keyword evidence="3" id="KW-1185">Reference proteome</keyword>
<evidence type="ECO:0000256" key="1">
    <source>
        <dbReference type="SAM" id="MobiDB-lite"/>
    </source>
</evidence>
<gene>
    <name evidence="2" type="ORF">C5167_022261</name>
</gene>